<dbReference type="InterPro" id="IPR020449">
    <property type="entry name" value="Tscrpt_reg_AraC-type_HTH"/>
</dbReference>
<dbReference type="GO" id="GO:0003700">
    <property type="term" value="F:DNA-binding transcription factor activity"/>
    <property type="evidence" value="ECO:0007669"/>
    <property type="project" value="InterPro"/>
</dbReference>
<dbReference type="InterPro" id="IPR018060">
    <property type="entry name" value="HTH_AraC"/>
</dbReference>
<evidence type="ECO:0000256" key="2">
    <source>
        <dbReference type="ARBA" id="ARBA00023125"/>
    </source>
</evidence>
<name>A0A3B0TT11_9ZZZZ</name>
<dbReference type="Pfam" id="PF12833">
    <property type="entry name" value="HTH_18"/>
    <property type="match status" value="1"/>
</dbReference>
<feature type="domain" description="HTH araC/xylS-type" evidence="4">
    <location>
        <begin position="193"/>
        <end position="291"/>
    </location>
</feature>
<dbReference type="PROSITE" id="PS01124">
    <property type="entry name" value="HTH_ARAC_FAMILY_2"/>
    <property type="match status" value="1"/>
</dbReference>
<keyword evidence="3" id="KW-0804">Transcription</keyword>
<dbReference type="PANTHER" id="PTHR43280:SF30">
    <property type="entry name" value="MMSAB OPERON REGULATORY PROTEIN"/>
    <property type="match status" value="1"/>
</dbReference>
<reference evidence="5" key="1">
    <citation type="submission" date="2018-06" db="EMBL/GenBank/DDBJ databases">
        <authorList>
            <person name="Zhirakovskaya E."/>
        </authorList>
    </citation>
    <scope>NUCLEOTIDE SEQUENCE</scope>
</reference>
<dbReference type="Pfam" id="PF02311">
    <property type="entry name" value="AraC_binding"/>
    <property type="match status" value="1"/>
</dbReference>
<dbReference type="PANTHER" id="PTHR43280">
    <property type="entry name" value="ARAC-FAMILY TRANSCRIPTIONAL REGULATOR"/>
    <property type="match status" value="1"/>
</dbReference>
<dbReference type="PRINTS" id="PR00032">
    <property type="entry name" value="HTHARAC"/>
</dbReference>
<keyword evidence="1" id="KW-0805">Transcription regulation</keyword>
<sequence>MEREMSFKKYLPISEIDYKWGFIVNDVGNTLIGKGSKYPSTGHPGRYMFSWETGRILNEYHFVLITEGAGIFESRTAGTQNITAGDGFWLFPGEWHRYKPLKQTGWAEYWVGFSGEVPNLIMRDYFFKKKQPVVRKCMNMQVMNLFKTLFRLIREEPFGFQRLASGVCLQLIAEIYNAQQSFGQINQRKPIISKAKYIMHNQIDGHVDFHVLSKNLGMSYSKFRVDFKRQTGLAPLQYHLLLKIEKAKEMLINTELWSKQIAYSLGFESVHYFCRLFKQKTGVTPQQFRIQRLGVKKTKH</sequence>
<dbReference type="InterPro" id="IPR037923">
    <property type="entry name" value="HTH-like"/>
</dbReference>
<proteinExistence type="predicted"/>
<dbReference type="SUPFAM" id="SSF51215">
    <property type="entry name" value="Regulatory protein AraC"/>
    <property type="match status" value="1"/>
</dbReference>
<evidence type="ECO:0000256" key="3">
    <source>
        <dbReference type="ARBA" id="ARBA00023163"/>
    </source>
</evidence>
<dbReference type="GO" id="GO:0043565">
    <property type="term" value="F:sequence-specific DNA binding"/>
    <property type="evidence" value="ECO:0007669"/>
    <property type="project" value="InterPro"/>
</dbReference>
<dbReference type="EMBL" id="UOEP01000063">
    <property type="protein sequence ID" value="VAW16567.1"/>
    <property type="molecule type" value="Genomic_DNA"/>
</dbReference>
<dbReference type="InterPro" id="IPR009057">
    <property type="entry name" value="Homeodomain-like_sf"/>
</dbReference>
<evidence type="ECO:0000313" key="5">
    <source>
        <dbReference type="EMBL" id="VAW16567.1"/>
    </source>
</evidence>
<dbReference type="SUPFAM" id="SSF46689">
    <property type="entry name" value="Homeodomain-like"/>
    <property type="match status" value="1"/>
</dbReference>
<dbReference type="InterPro" id="IPR003313">
    <property type="entry name" value="AraC-bd"/>
</dbReference>
<accession>A0A3B0TT11</accession>
<dbReference type="SMART" id="SM00342">
    <property type="entry name" value="HTH_ARAC"/>
    <property type="match status" value="1"/>
</dbReference>
<evidence type="ECO:0000259" key="4">
    <source>
        <dbReference type="PROSITE" id="PS01124"/>
    </source>
</evidence>
<dbReference type="AlphaFoldDB" id="A0A3B0TT11"/>
<dbReference type="Gene3D" id="1.10.10.60">
    <property type="entry name" value="Homeodomain-like"/>
    <property type="match status" value="2"/>
</dbReference>
<evidence type="ECO:0000256" key="1">
    <source>
        <dbReference type="ARBA" id="ARBA00023015"/>
    </source>
</evidence>
<keyword evidence="2" id="KW-0238">DNA-binding</keyword>
<protein>
    <submittedName>
        <fullName evidence="5">Transcriptional regulator, AraC family</fullName>
    </submittedName>
</protein>
<gene>
    <name evidence="5" type="ORF">MNBD_BACTEROID01-1957</name>
</gene>
<organism evidence="5">
    <name type="scientific">hydrothermal vent metagenome</name>
    <dbReference type="NCBI Taxonomy" id="652676"/>
    <lineage>
        <taxon>unclassified sequences</taxon>
        <taxon>metagenomes</taxon>
        <taxon>ecological metagenomes</taxon>
    </lineage>
</organism>